<sequence length="190" mass="21920">RHVRSPIKSSIERQRATKGLANAVAGIHPQKMLSALRQNNPDLAAISKAIYNTCDTIRRDNLQDYTPLQALFDKLKEENVEYDHQYDPNSHLTHLFFAHHTSILLTKAYDSTLLIDYTPRPQVIGTDRELALINAICIVFSESKNFLCIWHIEKNMLANCRNHFSTEELSDFLKSWTTIIKSKMEEDFSE</sequence>
<accession>A0ACA9QT71</accession>
<organism evidence="1 2">
    <name type="scientific">Racocetra persica</name>
    <dbReference type="NCBI Taxonomy" id="160502"/>
    <lineage>
        <taxon>Eukaryota</taxon>
        <taxon>Fungi</taxon>
        <taxon>Fungi incertae sedis</taxon>
        <taxon>Mucoromycota</taxon>
        <taxon>Glomeromycotina</taxon>
        <taxon>Glomeromycetes</taxon>
        <taxon>Diversisporales</taxon>
        <taxon>Gigasporaceae</taxon>
        <taxon>Racocetra</taxon>
    </lineage>
</organism>
<reference evidence="1" key="1">
    <citation type="submission" date="2021-06" db="EMBL/GenBank/DDBJ databases">
        <authorList>
            <person name="Kallberg Y."/>
            <person name="Tangrot J."/>
            <person name="Rosling A."/>
        </authorList>
    </citation>
    <scope>NUCLEOTIDE SEQUENCE</scope>
    <source>
        <strain evidence="1">MA461A</strain>
    </source>
</reference>
<evidence type="ECO:0000313" key="1">
    <source>
        <dbReference type="EMBL" id="CAG8759375.1"/>
    </source>
</evidence>
<gene>
    <name evidence="1" type="ORF">RPERSI_LOCUS15056</name>
</gene>
<feature type="non-terminal residue" evidence="1">
    <location>
        <position position="190"/>
    </location>
</feature>
<comment type="caution">
    <text evidence="1">The sequence shown here is derived from an EMBL/GenBank/DDBJ whole genome shotgun (WGS) entry which is preliminary data.</text>
</comment>
<dbReference type="EMBL" id="CAJVQC010035579">
    <property type="protein sequence ID" value="CAG8759375.1"/>
    <property type="molecule type" value="Genomic_DNA"/>
</dbReference>
<proteinExistence type="predicted"/>
<dbReference type="Proteomes" id="UP000789920">
    <property type="component" value="Unassembled WGS sequence"/>
</dbReference>
<evidence type="ECO:0000313" key="2">
    <source>
        <dbReference type="Proteomes" id="UP000789920"/>
    </source>
</evidence>
<keyword evidence="2" id="KW-1185">Reference proteome</keyword>
<protein>
    <submittedName>
        <fullName evidence="1">23181_t:CDS:1</fullName>
    </submittedName>
</protein>
<name>A0ACA9QT71_9GLOM</name>
<feature type="non-terminal residue" evidence="1">
    <location>
        <position position="1"/>
    </location>
</feature>